<name>A0AAD4BUP1_BOLED</name>
<accession>A0AAD4BUP1</accession>
<sequence length="130" mass="14727">MLFYLQSLVLVARRAAGKTLEDRTPESLSFSTAERDARAWAGVGDLVDSMIEGRVVLEKIKVLESRIKYQIEKLVRIADALSQPHHPWQFTRKGFQVRTSDCFPLLFVPSHLAGSTSRPQRLKLFSGVQE</sequence>
<dbReference type="AlphaFoldDB" id="A0AAD4BUP1"/>
<comment type="caution">
    <text evidence="1">The sequence shown here is derived from an EMBL/GenBank/DDBJ whole genome shotgun (WGS) entry which is preliminary data.</text>
</comment>
<evidence type="ECO:0000313" key="1">
    <source>
        <dbReference type="EMBL" id="KAF8439902.1"/>
    </source>
</evidence>
<evidence type="ECO:0000313" key="2">
    <source>
        <dbReference type="Proteomes" id="UP001194468"/>
    </source>
</evidence>
<dbReference type="EMBL" id="WHUW01000013">
    <property type="protein sequence ID" value="KAF8439902.1"/>
    <property type="molecule type" value="Genomic_DNA"/>
</dbReference>
<protein>
    <submittedName>
        <fullName evidence="1">Uncharacterized protein</fullName>
    </submittedName>
</protein>
<dbReference type="Proteomes" id="UP001194468">
    <property type="component" value="Unassembled WGS sequence"/>
</dbReference>
<proteinExistence type="predicted"/>
<keyword evidence="2" id="KW-1185">Reference proteome</keyword>
<organism evidence="1 2">
    <name type="scientific">Boletus edulis BED1</name>
    <dbReference type="NCBI Taxonomy" id="1328754"/>
    <lineage>
        <taxon>Eukaryota</taxon>
        <taxon>Fungi</taxon>
        <taxon>Dikarya</taxon>
        <taxon>Basidiomycota</taxon>
        <taxon>Agaricomycotina</taxon>
        <taxon>Agaricomycetes</taxon>
        <taxon>Agaricomycetidae</taxon>
        <taxon>Boletales</taxon>
        <taxon>Boletineae</taxon>
        <taxon>Boletaceae</taxon>
        <taxon>Boletoideae</taxon>
        <taxon>Boletus</taxon>
    </lineage>
</organism>
<gene>
    <name evidence="1" type="ORF">L210DRAFT_3540896</name>
</gene>
<reference evidence="1" key="1">
    <citation type="submission" date="2019-10" db="EMBL/GenBank/DDBJ databases">
        <authorList>
            <consortium name="DOE Joint Genome Institute"/>
            <person name="Kuo A."/>
            <person name="Miyauchi S."/>
            <person name="Kiss E."/>
            <person name="Drula E."/>
            <person name="Kohler A."/>
            <person name="Sanchez-Garcia M."/>
            <person name="Andreopoulos B."/>
            <person name="Barry K.W."/>
            <person name="Bonito G."/>
            <person name="Buee M."/>
            <person name="Carver A."/>
            <person name="Chen C."/>
            <person name="Cichocki N."/>
            <person name="Clum A."/>
            <person name="Culley D."/>
            <person name="Crous P.W."/>
            <person name="Fauchery L."/>
            <person name="Girlanda M."/>
            <person name="Hayes R."/>
            <person name="Keri Z."/>
            <person name="LaButti K."/>
            <person name="Lipzen A."/>
            <person name="Lombard V."/>
            <person name="Magnuson J."/>
            <person name="Maillard F."/>
            <person name="Morin E."/>
            <person name="Murat C."/>
            <person name="Nolan M."/>
            <person name="Ohm R."/>
            <person name="Pangilinan J."/>
            <person name="Pereira M."/>
            <person name="Perotto S."/>
            <person name="Peter M."/>
            <person name="Riley R."/>
            <person name="Sitrit Y."/>
            <person name="Stielow B."/>
            <person name="Szollosi G."/>
            <person name="Zifcakova L."/>
            <person name="Stursova M."/>
            <person name="Spatafora J.W."/>
            <person name="Tedersoo L."/>
            <person name="Vaario L.-M."/>
            <person name="Yamada A."/>
            <person name="Yan M."/>
            <person name="Wang P."/>
            <person name="Xu J."/>
            <person name="Bruns T."/>
            <person name="Baldrian P."/>
            <person name="Vilgalys R."/>
            <person name="Henrissat B."/>
            <person name="Grigoriev I.V."/>
            <person name="Hibbett D."/>
            <person name="Nagy L.G."/>
            <person name="Martin F.M."/>
        </authorList>
    </citation>
    <scope>NUCLEOTIDE SEQUENCE</scope>
    <source>
        <strain evidence="1">BED1</strain>
    </source>
</reference>
<reference evidence="1" key="2">
    <citation type="journal article" date="2020" name="Nat. Commun.">
        <title>Large-scale genome sequencing of mycorrhizal fungi provides insights into the early evolution of symbiotic traits.</title>
        <authorList>
            <person name="Miyauchi S."/>
            <person name="Kiss E."/>
            <person name="Kuo A."/>
            <person name="Drula E."/>
            <person name="Kohler A."/>
            <person name="Sanchez-Garcia M."/>
            <person name="Morin E."/>
            <person name="Andreopoulos B."/>
            <person name="Barry K.W."/>
            <person name="Bonito G."/>
            <person name="Buee M."/>
            <person name="Carver A."/>
            <person name="Chen C."/>
            <person name="Cichocki N."/>
            <person name="Clum A."/>
            <person name="Culley D."/>
            <person name="Crous P.W."/>
            <person name="Fauchery L."/>
            <person name="Girlanda M."/>
            <person name="Hayes R.D."/>
            <person name="Keri Z."/>
            <person name="LaButti K."/>
            <person name="Lipzen A."/>
            <person name="Lombard V."/>
            <person name="Magnuson J."/>
            <person name="Maillard F."/>
            <person name="Murat C."/>
            <person name="Nolan M."/>
            <person name="Ohm R.A."/>
            <person name="Pangilinan J."/>
            <person name="Pereira M.F."/>
            <person name="Perotto S."/>
            <person name="Peter M."/>
            <person name="Pfister S."/>
            <person name="Riley R."/>
            <person name="Sitrit Y."/>
            <person name="Stielow J.B."/>
            <person name="Szollosi G."/>
            <person name="Zifcakova L."/>
            <person name="Stursova M."/>
            <person name="Spatafora J.W."/>
            <person name="Tedersoo L."/>
            <person name="Vaario L.M."/>
            <person name="Yamada A."/>
            <person name="Yan M."/>
            <person name="Wang P."/>
            <person name="Xu J."/>
            <person name="Bruns T."/>
            <person name="Baldrian P."/>
            <person name="Vilgalys R."/>
            <person name="Dunand C."/>
            <person name="Henrissat B."/>
            <person name="Grigoriev I.V."/>
            <person name="Hibbett D."/>
            <person name="Nagy L.G."/>
            <person name="Martin F.M."/>
        </authorList>
    </citation>
    <scope>NUCLEOTIDE SEQUENCE</scope>
    <source>
        <strain evidence="1">BED1</strain>
    </source>
</reference>